<keyword evidence="1" id="KW-0175">Coiled coil</keyword>
<organism evidence="2">
    <name type="scientific">Amphimedon queenslandica</name>
    <name type="common">Sponge</name>
    <dbReference type="NCBI Taxonomy" id="400682"/>
    <lineage>
        <taxon>Eukaryota</taxon>
        <taxon>Metazoa</taxon>
        <taxon>Porifera</taxon>
        <taxon>Demospongiae</taxon>
        <taxon>Heteroscleromorpha</taxon>
        <taxon>Haplosclerida</taxon>
        <taxon>Niphatidae</taxon>
        <taxon>Amphimedon</taxon>
    </lineage>
</organism>
<name>A0A1X7SN22_AMPQE</name>
<feature type="coiled-coil region" evidence="1">
    <location>
        <begin position="136"/>
        <end position="170"/>
    </location>
</feature>
<reference evidence="2" key="1">
    <citation type="submission" date="2017-05" db="UniProtKB">
        <authorList>
            <consortium name="EnsemblMetazoa"/>
        </authorList>
    </citation>
    <scope>IDENTIFICATION</scope>
</reference>
<evidence type="ECO:0000256" key="1">
    <source>
        <dbReference type="SAM" id="Coils"/>
    </source>
</evidence>
<dbReference type="AlphaFoldDB" id="A0A1X7SN22"/>
<proteinExistence type="predicted"/>
<protein>
    <submittedName>
        <fullName evidence="2">Uncharacterized protein</fullName>
    </submittedName>
</protein>
<dbReference type="InParanoid" id="A0A1X7SN22"/>
<dbReference type="EnsemblMetazoa" id="Aqu2.1.03487_001">
    <property type="protein sequence ID" value="Aqu2.1.03487_001"/>
    <property type="gene ID" value="Aqu2.1.03487"/>
</dbReference>
<accession>A0A1X7SN22</accession>
<sequence length="211" mass="24599">MSSKDVERIEIFSSILTKHEITEKKILNGEDAAIVSEKLTELSPEGAKAVYSELIGTSSDKDWRDWRVFLQMIFTWEEENKDKRQFLLKLRSITFADESDADKIQQIVNSHIKGYYQDSSPSEPIKNALYLANRQLQAKEQLIQKMMANIEKLEKNVALTKEQLKELLKEKEQIFDIITDYDKERKANLAVNELPVIEILKKKLQDTGWYD</sequence>
<evidence type="ECO:0000313" key="2">
    <source>
        <dbReference type="EnsemblMetazoa" id="Aqu2.1.03487_001"/>
    </source>
</evidence>